<feature type="domain" description="Bacterial Ig-like" evidence="5">
    <location>
        <begin position="248"/>
        <end position="283"/>
    </location>
</feature>
<dbReference type="Pfam" id="PF04616">
    <property type="entry name" value="Glyco_hydro_43"/>
    <property type="match status" value="1"/>
</dbReference>
<organism evidence="6 7">
    <name type="scientific">Eisenbergiella tayi</name>
    <dbReference type="NCBI Taxonomy" id="1432052"/>
    <lineage>
        <taxon>Bacteria</taxon>
        <taxon>Bacillati</taxon>
        <taxon>Bacillota</taxon>
        <taxon>Clostridia</taxon>
        <taxon>Lachnospirales</taxon>
        <taxon>Lachnospiraceae</taxon>
        <taxon>Eisenbergiella</taxon>
    </lineage>
</organism>
<proteinExistence type="inferred from homology"/>
<dbReference type="CDD" id="cd18818">
    <property type="entry name" value="GH43_GbtXyl43B-like"/>
    <property type="match status" value="1"/>
</dbReference>
<dbReference type="RefSeq" id="WP_069152001.1">
    <property type="nucleotide sequence ID" value="NZ_MCGH01000002.1"/>
</dbReference>
<comment type="caution">
    <text evidence="6">The sequence shown here is derived from an EMBL/GenBank/DDBJ whole genome shotgun (WGS) entry which is preliminary data.</text>
</comment>
<dbReference type="PANTHER" id="PTHR43817">
    <property type="entry name" value="GLYCOSYL HYDROLASE"/>
    <property type="match status" value="1"/>
</dbReference>
<protein>
    <submittedName>
        <fullName evidence="6">Extracellular exo-alpha-(1-&gt;5)-L-arabinofuranosidase</fullName>
        <ecNumber evidence="6">3.2.1.55</ecNumber>
    </submittedName>
</protein>
<evidence type="ECO:0000259" key="5">
    <source>
        <dbReference type="Pfam" id="PF07532"/>
    </source>
</evidence>
<dbReference type="InterPro" id="IPR023296">
    <property type="entry name" value="Glyco_hydro_beta-prop_sf"/>
</dbReference>
<dbReference type="InterPro" id="IPR011081">
    <property type="entry name" value="Big_4"/>
</dbReference>
<evidence type="ECO:0000256" key="1">
    <source>
        <dbReference type="ARBA" id="ARBA00009865"/>
    </source>
</evidence>
<dbReference type="PATRIC" id="fig|1432052.4.peg.1960"/>
<dbReference type="EC" id="3.2.1.55" evidence="6"/>
<sequence length="613" mass="69012">MKTTQENAGKKYELLCYTRKPEEDSIYSEKLACSMHLALREDGGSFVPLNHNSGILYAKAVQREDGTLHAKSLKNPCLFEMADGTFGVIAERIETDGSDDESTKGKLLLFTSADLVRYQEKGLLDLGMGKTIEDAVCSYDKVNCVYLLKWKDIEGGCFSCRVSDLADEELRKAESCCLPAGETDIRDSFFPDREDCPEGGLPGNLLSVEEAVAERLKCRFLVPENIANEVPERVSASSPEDLKEIKATAKYSDGTSVEKRVDWYTKEVDFNHPGTYRITGRVHQDHYEFPVAWHRADPCIGKWEGKYYFIATNDFDNNHSLYIREADTIPGLITAQEIKILDTSMYPHLGNLLWAPEFHIIRDRLYIFHAGTPGEFEKEQCHVMALKKNGNPMKAGDWEMPLRVVKKDGSYLYGEEGITLDMTEFEVAGRYYAVWSQRQFKPVDQGAWLYMAELNPEEPWKLISDPVLLSMPEYGWANNHTFVDEGPFALITEKKIFLTFSSAAVDSTYVVGLLSADPEADLLDPKSWIKENYPLMSSRSKEGEYGTGHNSYIMDEDGLVWNAYHGKPGVDGPRSSGLRRVHFGADGYPVLDLTEEKDLAPGLTEVSMDVVVK</sequence>
<evidence type="ECO:0000256" key="4">
    <source>
        <dbReference type="ARBA" id="ARBA00023295"/>
    </source>
</evidence>
<accession>A0A1E3AB72</accession>
<comment type="similarity">
    <text evidence="1">Belongs to the glycosyl hydrolase 43 family.</text>
</comment>
<gene>
    <name evidence="6" type="ORF">BEI61_01758</name>
</gene>
<keyword evidence="3 6" id="KW-0378">Hydrolase</keyword>
<keyword evidence="2" id="KW-0732">Signal</keyword>
<dbReference type="InterPro" id="IPR006710">
    <property type="entry name" value="Glyco_hydro_43"/>
</dbReference>
<dbReference type="PANTHER" id="PTHR43817:SF1">
    <property type="entry name" value="HYDROLASE, FAMILY 43, PUTATIVE (AFU_ORTHOLOGUE AFUA_3G01660)-RELATED"/>
    <property type="match status" value="1"/>
</dbReference>
<name>A0A1E3AB72_9FIRM</name>
<dbReference type="Proteomes" id="UP000094067">
    <property type="component" value="Unassembled WGS sequence"/>
</dbReference>
<dbReference type="SUPFAM" id="SSF75005">
    <property type="entry name" value="Arabinanase/levansucrase/invertase"/>
    <property type="match status" value="1"/>
</dbReference>
<reference evidence="6 7" key="1">
    <citation type="submission" date="2016-07" db="EMBL/GenBank/DDBJ databases">
        <title>Characterization of isolates of Eisenbergiella tayi derived from blood cultures, using whole genome sequencing.</title>
        <authorList>
            <person name="Burdz T."/>
            <person name="Wiebe D."/>
            <person name="Huynh C."/>
            <person name="Bernard K."/>
        </authorList>
    </citation>
    <scope>NUCLEOTIDE SEQUENCE [LARGE SCALE GENOMIC DNA]</scope>
    <source>
        <strain evidence="6 7">NML 110608</strain>
    </source>
</reference>
<dbReference type="GO" id="GO:0005975">
    <property type="term" value="P:carbohydrate metabolic process"/>
    <property type="evidence" value="ECO:0007669"/>
    <property type="project" value="InterPro"/>
</dbReference>
<dbReference type="EMBL" id="MCGH01000002">
    <property type="protein sequence ID" value="ODM05869.1"/>
    <property type="molecule type" value="Genomic_DNA"/>
</dbReference>
<evidence type="ECO:0000256" key="2">
    <source>
        <dbReference type="ARBA" id="ARBA00022729"/>
    </source>
</evidence>
<keyword evidence="4 6" id="KW-0326">Glycosidase</keyword>
<evidence type="ECO:0000313" key="7">
    <source>
        <dbReference type="Proteomes" id="UP000094067"/>
    </source>
</evidence>
<dbReference type="AlphaFoldDB" id="A0A1E3AB72"/>
<evidence type="ECO:0000313" key="6">
    <source>
        <dbReference type="EMBL" id="ODM05869.1"/>
    </source>
</evidence>
<evidence type="ECO:0000256" key="3">
    <source>
        <dbReference type="ARBA" id="ARBA00022801"/>
    </source>
</evidence>
<dbReference type="Pfam" id="PF07532">
    <property type="entry name" value="Big_4"/>
    <property type="match status" value="1"/>
</dbReference>
<dbReference type="Gene3D" id="2.115.10.20">
    <property type="entry name" value="Glycosyl hydrolase domain, family 43"/>
    <property type="match status" value="1"/>
</dbReference>
<dbReference type="GO" id="GO:0046556">
    <property type="term" value="F:alpha-L-arabinofuranosidase activity"/>
    <property type="evidence" value="ECO:0007669"/>
    <property type="project" value="UniProtKB-EC"/>
</dbReference>